<name>A0ABW1G5U2_9ACTN</name>
<evidence type="ECO:0000313" key="3">
    <source>
        <dbReference type="EMBL" id="MFC5910125.1"/>
    </source>
</evidence>
<keyword evidence="1" id="KW-0732">Signal</keyword>
<protein>
    <submittedName>
        <fullName evidence="3">Beta-glucanase</fullName>
    </submittedName>
</protein>
<evidence type="ECO:0000313" key="4">
    <source>
        <dbReference type="Proteomes" id="UP001596174"/>
    </source>
</evidence>
<dbReference type="InterPro" id="IPR013320">
    <property type="entry name" value="ConA-like_dom_sf"/>
</dbReference>
<proteinExistence type="predicted"/>
<dbReference type="EMBL" id="JBHSQJ010000101">
    <property type="protein sequence ID" value="MFC5910125.1"/>
    <property type="molecule type" value="Genomic_DNA"/>
</dbReference>
<dbReference type="InterPro" id="IPR000757">
    <property type="entry name" value="Beta-glucanase-like"/>
</dbReference>
<evidence type="ECO:0000259" key="2">
    <source>
        <dbReference type="PROSITE" id="PS51762"/>
    </source>
</evidence>
<keyword evidence="4" id="KW-1185">Reference proteome</keyword>
<organism evidence="3 4">
    <name type="scientific">Streptacidiphilus monticola</name>
    <dbReference type="NCBI Taxonomy" id="2161674"/>
    <lineage>
        <taxon>Bacteria</taxon>
        <taxon>Bacillati</taxon>
        <taxon>Actinomycetota</taxon>
        <taxon>Actinomycetes</taxon>
        <taxon>Kitasatosporales</taxon>
        <taxon>Streptomycetaceae</taxon>
        <taxon>Streptacidiphilus</taxon>
    </lineage>
</organism>
<accession>A0ABW1G5U2</accession>
<feature type="domain" description="GH16" evidence="2">
    <location>
        <begin position="45"/>
        <end position="281"/>
    </location>
</feature>
<feature type="signal peptide" evidence="1">
    <location>
        <begin position="1"/>
        <end position="36"/>
    </location>
</feature>
<gene>
    <name evidence="3" type="ORF">ACFP3V_23260</name>
</gene>
<feature type="chain" id="PRO_5047146988" evidence="1">
    <location>
        <begin position="37"/>
        <end position="281"/>
    </location>
</feature>
<comment type="caution">
    <text evidence="3">The sequence shown here is derived from an EMBL/GenBank/DDBJ whole genome shotgun (WGS) entry which is preliminary data.</text>
</comment>
<reference evidence="4" key="1">
    <citation type="journal article" date="2019" name="Int. J. Syst. Evol. Microbiol.">
        <title>The Global Catalogue of Microorganisms (GCM) 10K type strain sequencing project: providing services to taxonomists for standard genome sequencing and annotation.</title>
        <authorList>
            <consortium name="The Broad Institute Genomics Platform"/>
            <consortium name="The Broad Institute Genome Sequencing Center for Infectious Disease"/>
            <person name="Wu L."/>
            <person name="Ma J."/>
        </authorList>
    </citation>
    <scope>NUCLEOTIDE SEQUENCE [LARGE SCALE GENOMIC DNA]</scope>
    <source>
        <strain evidence="4">JCM 4816</strain>
    </source>
</reference>
<sequence>MRPSVLRLRLPSVRALLGVVLLGTLLLPGGSSPAPAAAAGCAATPPSGGPPLPGLRLVWSDDFNSPPQPDRWNMRATTAFRYGTHNPRDNKLDWIDPSAVHVSCGIAELTARPGPHRLPHRTRAWSTGLLTTEATPDRFLLRPGDFTEVRLQLPTAPGAWPALWTWRNGGNEVDSFEYHPDRPHLLELSNRVRGGQAYRSDPAIAPGAWVVIGTRYGAGSVDWYLDRRLVFRDHRGVGRSWSAYLVLNLSVSAGRYHRAPGSARPFTLAVDYLRVYRAGAA</sequence>
<dbReference type="Proteomes" id="UP001596174">
    <property type="component" value="Unassembled WGS sequence"/>
</dbReference>
<evidence type="ECO:0000256" key="1">
    <source>
        <dbReference type="SAM" id="SignalP"/>
    </source>
</evidence>
<dbReference type="RefSeq" id="WP_380586739.1">
    <property type="nucleotide sequence ID" value="NZ_JBHSQJ010000101.1"/>
</dbReference>
<dbReference type="Gene3D" id="2.60.120.200">
    <property type="match status" value="1"/>
</dbReference>
<dbReference type="PROSITE" id="PS51762">
    <property type="entry name" value="GH16_2"/>
    <property type="match status" value="1"/>
</dbReference>
<dbReference type="SUPFAM" id="SSF49899">
    <property type="entry name" value="Concanavalin A-like lectins/glucanases"/>
    <property type="match status" value="1"/>
</dbReference>